<evidence type="ECO:0000313" key="1">
    <source>
        <dbReference type="EMBL" id="CAF2846962.1"/>
    </source>
</evidence>
<proteinExistence type="predicted"/>
<dbReference type="EMBL" id="HG994593">
    <property type="protein sequence ID" value="CAF2846962.1"/>
    <property type="molecule type" value="Genomic_DNA"/>
</dbReference>
<dbReference type="OrthoDB" id="6372373at2759"/>
<reference evidence="1" key="1">
    <citation type="submission" date="2021-02" db="EMBL/GenBank/DDBJ databases">
        <authorList>
            <person name="Bekaert M."/>
        </authorList>
    </citation>
    <scope>NUCLEOTIDE SEQUENCE</scope>
    <source>
        <strain evidence="1">IoA-00</strain>
    </source>
</reference>
<dbReference type="AlphaFoldDB" id="A0A7R8CK79"/>
<evidence type="ECO:0000313" key="2">
    <source>
        <dbReference type="Proteomes" id="UP000675881"/>
    </source>
</evidence>
<dbReference type="Proteomes" id="UP000675881">
    <property type="component" value="Chromosome 14"/>
</dbReference>
<accession>A0A7R8CK79</accession>
<organism evidence="1 2">
    <name type="scientific">Lepeophtheirus salmonis</name>
    <name type="common">Salmon louse</name>
    <name type="synonym">Caligus salmonis</name>
    <dbReference type="NCBI Taxonomy" id="72036"/>
    <lineage>
        <taxon>Eukaryota</taxon>
        <taxon>Metazoa</taxon>
        <taxon>Ecdysozoa</taxon>
        <taxon>Arthropoda</taxon>
        <taxon>Crustacea</taxon>
        <taxon>Multicrustacea</taxon>
        <taxon>Hexanauplia</taxon>
        <taxon>Copepoda</taxon>
        <taxon>Siphonostomatoida</taxon>
        <taxon>Caligidae</taxon>
        <taxon>Lepeophtheirus</taxon>
    </lineage>
</organism>
<name>A0A7R8CK79_LEPSM</name>
<protein>
    <submittedName>
        <fullName evidence="1">(salmon louse) hypothetical protein</fullName>
    </submittedName>
</protein>
<keyword evidence="2" id="KW-1185">Reference proteome</keyword>
<gene>
    <name evidence="1" type="ORF">LSAA_5503</name>
</gene>
<sequence>MECPILPLDSDFECRDMLHNQFDTERGPLWRVQLITEQTMDKAPIDWGPEIRAILEDTESSSSVRWEHFLRYFQGKVNQAEIENFDDEEFMIILDIILEKDSSSSTLDFEQGNLPNSIESLVPSNDSSFHITDLIPITKKVITGNFASPRRTPLEKILKPIFESKDIPKTEVLRGWLNERENL</sequence>